<comment type="function">
    <text evidence="5">Catalyzes the transfer of endogenously produced octanoic acid from octanoyl-acyl-carrier-protein onto the lipoyl domains of lipoate-dependent enzymes. Lipoyl-ACP can also act as a substrate although octanoyl-ACP is likely to be the physiological substrate.</text>
</comment>
<dbReference type="InterPro" id="IPR045864">
    <property type="entry name" value="aa-tRNA-synth_II/BPL/LPL"/>
</dbReference>
<protein>
    <recommendedName>
        <fullName evidence="5">Octanoyl-[acyl-carrier-protein]:protein N-octanoyltransferase LIPT2, mitochondrial</fullName>
        <ecNumber evidence="5">2.3.1.181</ecNumber>
    </recommendedName>
</protein>
<proteinExistence type="inferred from homology"/>
<feature type="domain" description="BPL/LPL catalytic" evidence="6">
    <location>
        <begin position="57"/>
        <end position="237"/>
    </location>
</feature>
<reference evidence="8" key="1">
    <citation type="submission" date="2025-08" db="UniProtKB">
        <authorList>
            <consortium name="RefSeq"/>
        </authorList>
    </citation>
    <scope>IDENTIFICATION</scope>
    <source>
        <tissue evidence="8">Testes</tissue>
    </source>
</reference>
<name>A0ABM0GNZ3_SACKO</name>
<dbReference type="InterPro" id="IPR000544">
    <property type="entry name" value="Octanoyltransferase"/>
</dbReference>
<evidence type="ECO:0000259" key="6">
    <source>
        <dbReference type="PROSITE" id="PS51733"/>
    </source>
</evidence>
<dbReference type="CDD" id="cd16444">
    <property type="entry name" value="LipB"/>
    <property type="match status" value="1"/>
</dbReference>
<dbReference type="PANTHER" id="PTHR10993:SF7">
    <property type="entry name" value="LIPOYLTRANSFERASE 2, MITOCHONDRIAL-RELATED"/>
    <property type="match status" value="1"/>
</dbReference>
<sequence>MSAASNSKVLVRNLGRIGYAEAWGVQRKEVFKRLKFLRDMRSRTTKTTVLNGDDITQEPKDVILLCEHNPVYTVGIRTKDYPVSEEERLKKLGADFFRTDRGGLITFHGPGQMVAYPILNLARYTKSIRWYVCQLEKCVIRMSTSFGLVSNTSPHTGVWIKDNKVAAIGIHSSRYITSHGLALNCNTDLSWYDHIVPCGIVGKGVTSLSRELRRDVTIDEVTPLFLKAFETEFNCHIESEDGSAFQQDKLPA</sequence>
<evidence type="ECO:0000313" key="8">
    <source>
        <dbReference type="RefSeq" id="XP_002734161.1"/>
    </source>
</evidence>
<evidence type="ECO:0000256" key="4">
    <source>
        <dbReference type="ARBA" id="ARBA00023315"/>
    </source>
</evidence>
<evidence type="ECO:0000256" key="2">
    <source>
        <dbReference type="ARBA" id="ARBA00007907"/>
    </source>
</evidence>
<keyword evidence="4 5" id="KW-0012">Acyltransferase</keyword>
<comment type="subcellular location">
    <subcellularLocation>
        <location evidence="5">Mitochondrion</location>
    </subcellularLocation>
</comment>
<dbReference type="PROSITE" id="PS01313">
    <property type="entry name" value="LIPB"/>
    <property type="match status" value="1"/>
</dbReference>
<dbReference type="InterPro" id="IPR020605">
    <property type="entry name" value="Octanoyltransferase_CS"/>
</dbReference>
<comment type="catalytic activity">
    <reaction evidence="5">
        <text>octanoyl-[ACP] + L-lysyl-[protein] = N(6)-octanoyl-L-lysyl-[protein] + holo-[ACP] + H(+)</text>
        <dbReference type="Rhea" id="RHEA:17665"/>
        <dbReference type="Rhea" id="RHEA-COMP:9636"/>
        <dbReference type="Rhea" id="RHEA-COMP:9685"/>
        <dbReference type="Rhea" id="RHEA-COMP:9752"/>
        <dbReference type="Rhea" id="RHEA-COMP:9928"/>
        <dbReference type="ChEBI" id="CHEBI:15378"/>
        <dbReference type="ChEBI" id="CHEBI:29969"/>
        <dbReference type="ChEBI" id="CHEBI:64479"/>
        <dbReference type="ChEBI" id="CHEBI:78463"/>
        <dbReference type="ChEBI" id="CHEBI:78809"/>
        <dbReference type="EC" id="2.3.1.181"/>
    </reaction>
</comment>
<dbReference type="NCBIfam" id="NF010925">
    <property type="entry name" value="PRK14345.1"/>
    <property type="match status" value="1"/>
</dbReference>
<dbReference type="Pfam" id="PF21948">
    <property type="entry name" value="LplA-B_cat"/>
    <property type="match status" value="1"/>
</dbReference>
<dbReference type="RefSeq" id="XP_002734161.1">
    <property type="nucleotide sequence ID" value="XM_002734115.2"/>
</dbReference>
<dbReference type="SUPFAM" id="SSF55681">
    <property type="entry name" value="Class II aaRS and biotin synthetases"/>
    <property type="match status" value="1"/>
</dbReference>
<evidence type="ECO:0000256" key="5">
    <source>
        <dbReference type="PIRNR" id="PIRNR016262"/>
    </source>
</evidence>
<evidence type="ECO:0000256" key="1">
    <source>
        <dbReference type="ARBA" id="ARBA00004821"/>
    </source>
</evidence>
<evidence type="ECO:0000313" key="7">
    <source>
        <dbReference type="Proteomes" id="UP000694865"/>
    </source>
</evidence>
<dbReference type="NCBIfam" id="TIGR00214">
    <property type="entry name" value="lipB"/>
    <property type="match status" value="1"/>
</dbReference>
<dbReference type="HAMAP" id="MF_00013">
    <property type="entry name" value="LipB"/>
    <property type="match status" value="1"/>
</dbReference>
<accession>A0ABM0GNZ3</accession>
<evidence type="ECO:0000256" key="3">
    <source>
        <dbReference type="ARBA" id="ARBA00022679"/>
    </source>
</evidence>
<dbReference type="PIRSF" id="PIRSF016262">
    <property type="entry name" value="LPLase"/>
    <property type="match status" value="1"/>
</dbReference>
<comment type="pathway">
    <text evidence="1 5">Protein modification; protein lipoylation via endogenous pathway; protein N(6)-(lipoyl)lysine from octanoyl-[acyl-carrier-protein]: step 1/2.</text>
</comment>
<comment type="similarity">
    <text evidence="2 5">Belongs to the LipB family.</text>
</comment>
<dbReference type="GeneID" id="100370456"/>
<organism evidence="7 8">
    <name type="scientific">Saccoglossus kowalevskii</name>
    <name type="common">Acorn worm</name>
    <dbReference type="NCBI Taxonomy" id="10224"/>
    <lineage>
        <taxon>Eukaryota</taxon>
        <taxon>Metazoa</taxon>
        <taxon>Hemichordata</taxon>
        <taxon>Enteropneusta</taxon>
        <taxon>Harrimaniidae</taxon>
        <taxon>Saccoglossus</taxon>
    </lineage>
</organism>
<dbReference type="Gene3D" id="3.30.930.10">
    <property type="entry name" value="Bira Bifunctional Protein, Domain 2"/>
    <property type="match status" value="1"/>
</dbReference>
<dbReference type="InterPro" id="IPR004143">
    <property type="entry name" value="BPL_LPL_catalytic"/>
</dbReference>
<dbReference type="PANTHER" id="PTHR10993">
    <property type="entry name" value="OCTANOYLTRANSFERASE"/>
    <property type="match status" value="1"/>
</dbReference>
<keyword evidence="7" id="KW-1185">Reference proteome</keyword>
<dbReference type="EC" id="2.3.1.181" evidence="5"/>
<dbReference type="Proteomes" id="UP000694865">
    <property type="component" value="Unplaced"/>
</dbReference>
<keyword evidence="5" id="KW-0496">Mitochondrion</keyword>
<dbReference type="PROSITE" id="PS51733">
    <property type="entry name" value="BPL_LPL_CATALYTIC"/>
    <property type="match status" value="1"/>
</dbReference>
<gene>
    <name evidence="8" type="primary">LOC100370456</name>
</gene>
<keyword evidence="3 5" id="KW-0808">Transferase</keyword>